<dbReference type="Proteomes" id="UP000265160">
    <property type="component" value="LG1"/>
</dbReference>
<keyword evidence="9" id="KW-0175">Coiled coil</keyword>
<evidence type="ECO:0000259" key="12">
    <source>
        <dbReference type="Pfam" id="PF00999"/>
    </source>
</evidence>
<feature type="transmembrane region" description="Helical" evidence="11">
    <location>
        <begin position="473"/>
        <end position="492"/>
    </location>
</feature>
<sequence length="629" mass="70492">MNLQHLSLIALGTISIMWMRTTRDLKSHEPATMLRRSSRAWSTSTRRGSSTETSNQRMCNCLMTRDILPIDKFLFVCIKVHTLEVLQKELNESEHLVFQALHSLQRALQGDYKDVVNMKESSRQRLEALREAAIKEEQEYVELVAAEKHQQEAVKSALAQNKTLSILDEILEDVRKAADRLEEEIEEHAFDNNKQMKGVNVEAVLRVEDDEENGSKRKNKSRQKEVEDDLGLSMLIDSQNNQYVLTKPRDSTMPRADHHFIKDLVSVVMLSLPCGWICTLAGLPPMFGYIICGVLLGPSGLNSIKVCEIGCVFTLFVVGLEFSPERLRKVWKISVQGSCSLSLLMVGAGLLWGQVLHIRPTQTVFISTCLSLSSTPLVSRFQEELDYSSVLLGMLVMQDVQLGLFIAVMPTLIQAQSGELDGFLYGSLHVLYLLAQVLVSLAAVLLLCLLFRSFLIGPFYKKLHTESKGNREILVLGMAAFVFFMLTVTEVLDVSMELGCFLAGALLSTGSHVLCCLPFHVFPTFVLYELTILLALTLTLVIMKVQTTPVFSILPPGSRHIQWIVSAGLAQVSEFSFVLGSRARRAGIISREVYLLVLSVTTLSLLLAPLLWKVTTHRWVPRTERRPVT</sequence>
<feature type="domain" description="Cation/H+ exchanger transmembrane" evidence="12">
    <location>
        <begin position="523"/>
        <end position="612"/>
    </location>
</feature>
<feature type="transmembrane region" description="Helical" evidence="11">
    <location>
        <begin position="335"/>
        <end position="355"/>
    </location>
</feature>
<feature type="region of interest" description="Disordered" evidence="10">
    <location>
        <begin position="205"/>
        <end position="227"/>
    </location>
</feature>
<keyword evidence="5" id="KW-0732">Signal</keyword>
<keyword evidence="14" id="KW-1185">Reference proteome</keyword>
<feature type="transmembrane region" description="Helical" evidence="11">
    <location>
        <begin position="303"/>
        <end position="323"/>
    </location>
</feature>
<dbReference type="InterPro" id="IPR038770">
    <property type="entry name" value="Na+/solute_symporter_sf"/>
</dbReference>
<dbReference type="PANTHER" id="PTHR16254">
    <property type="entry name" value="POTASSIUM/PROTON ANTIPORTER-RELATED"/>
    <property type="match status" value="1"/>
</dbReference>
<feature type="transmembrane region" description="Helical" evidence="11">
    <location>
        <begin position="593"/>
        <end position="612"/>
    </location>
</feature>
<protein>
    <submittedName>
        <fullName evidence="13">Transmembrane and coiled-coil domains 3</fullName>
    </submittedName>
</protein>
<comment type="subcellular location">
    <subcellularLocation>
        <location evidence="1">Membrane</location>
        <topology evidence="1">Multi-pass membrane protein</topology>
    </subcellularLocation>
</comment>
<dbReference type="GeneTree" id="ENSGT00390000001394"/>
<dbReference type="PANTHER" id="PTHR16254:SF14">
    <property type="entry name" value="TRANSMEMBRANE AND COILED-COIL DOMAIN-CONTAINING PROTEIN 3"/>
    <property type="match status" value="1"/>
</dbReference>
<dbReference type="GO" id="GO:0015386">
    <property type="term" value="F:potassium:proton antiporter activity"/>
    <property type="evidence" value="ECO:0007669"/>
    <property type="project" value="InterPro"/>
</dbReference>
<evidence type="ECO:0000256" key="6">
    <source>
        <dbReference type="ARBA" id="ARBA00022989"/>
    </source>
</evidence>
<dbReference type="STRING" id="106582.ENSMZEP00005003796"/>
<dbReference type="Ensembl" id="ENSMZET00005003949.1">
    <property type="protein sequence ID" value="ENSMZEP00005003796.1"/>
    <property type="gene ID" value="ENSMZEG00005002910.1"/>
</dbReference>
<dbReference type="AlphaFoldDB" id="A0A3P9B1M0"/>
<feature type="region of interest" description="Disordered" evidence="10">
    <location>
        <begin position="29"/>
        <end position="54"/>
    </location>
</feature>
<feature type="coiled-coil region" evidence="9">
    <location>
        <begin position="112"/>
        <end position="191"/>
    </location>
</feature>
<feature type="domain" description="Cation/H+ exchanger transmembrane" evidence="12">
    <location>
        <begin position="269"/>
        <end position="510"/>
    </location>
</feature>
<feature type="transmembrane region" description="Helical" evidence="11">
    <location>
        <begin position="433"/>
        <end position="452"/>
    </location>
</feature>
<keyword evidence="7" id="KW-0406">Ion transport</keyword>
<dbReference type="InterPro" id="IPR045158">
    <property type="entry name" value="KEA4/5/6-like"/>
</dbReference>
<evidence type="ECO:0000256" key="4">
    <source>
        <dbReference type="ARBA" id="ARBA00022692"/>
    </source>
</evidence>
<proteinExistence type="predicted"/>
<evidence type="ECO:0000256" key="1">
    <source>
        <dbReference type="ARBA" id="ARBA00004141"/>
    </source>
</evidence>
<dbReference type="InterPro" id="IPR006153">
    <property type="entry name" value="Cation/H_exchanger_TM"/>
</dbReference>
<reference evidence="13" key="2">
    <citation type="submission" date="2025-08" db="UniProtKB">
        <authorList>
            <consortium name="Ensembl"/>
        </authorList>
    </citation>
    <scope>IDENTIFICATION</scope>
</reference>
<organism evidence="13 14">
    <name type="scientific">Maylandia zebra</name>
    <name type="common">zebra mbuna</name>
    <dbReference type="NCBI Taxonomy" id="106582"/>
    <lineage>
        <taxon>Eukaryota</taxon>
        <taxon>Metazoa</taxon>
        <taxon>Chordata</taxon>
        <taxon>Craniata</taxon>
        <taxon>Vertebrata</taxon>
        <taxon>Euteleostomi</taxon>
        <taxon>Actinopterygii</taxon>
        <taxon>Neopterygii</taxon>
        <taxon>Teleostei</taxon>
        <taxon>Neoteleostei</taxon>
        <taxon>Acanthomorphata</taxon>
        <taxon>Ovalentaria</taxon>
        <taxon>Cichlomorphae</taxon>
        <taxon>Cichliformes</taxon>
        <taxon>Cichlidae</taxon>
        <taxon>African cichlids</taxon>
        <taxon>Pseudocrenilabrinae</taxon>
        <taxon>Haplochromini</taxon>
        <taxon>Maylandia</taxon>
        <taxon>Maylandia zebra complex</taxon>
    </lineage>
</organism>
<reference evidence="13 14" key="1">
    <citation type="journal article" date="2014" name="Nature">
        <title>The genomic substrate for adaptive radiation in African cichlid fish.</title>
        <authorList>
            <person name="Brawand D."/>
            <person name="Wagner C.E."/>
            <person name="Li Y.I."/>
            <person name="Malinsky M."/>
            <person name="Keller I."/>
            <person name="Fan S."/>
            <person name="Simakov O."/>
            <person name="Ng A.Y."/>
            <person name="Lim Z.W."/>
            <person name="Bezault E."/>
            <person name="Turner-Maier J."/>
            <person name="Johnson J."/>
            <person name="Alcazar R."/>
            <person name="Noh H.J."/>
            <person name="Russell P."/>
            <person name="Aken B."/>
            <person name="Alfoldi J."/>
            <person name="Amemiya C."/>
            <person name="Azzouzi N."/>
            <person name="Baroiller J.F."/>
            <person name="Barloy-Hubler F."/>
            <person name="Berlin A."/>
            <person name="Bloomquist R."/>
            <person name="Carleton K.L."/>
            <person name="Conte M.A."/>
            <person name="D'Cotta H."/>
            <person name="Eshel O."/>
            <person name="Gaffney L."/>
            <person name="Galibert F."/>
            <person name="Gante H.F."/>
            <person name="Gnerre S."/>
            <person name="Greuter L."/>
            <person name="Guyon R."/>
            <person name="Haddad N.S."/>
            <person name="Haerty W."/>
            <person name="Harris R.M."/>
            <person name="Hofmann H.A."/>
            <person name="Hourlier T."/>
            <person name="Hulata G."/>
            <person name="Jaffe D.B."/>
            <person name="Lara M."/>
            <person name="Lee A.P."/>
            <person name="MacCallum I."/>
            <person name="Mwaiko S."/>
            <person name="Nikaido M."/>
            <person name="Nishihara H."/>
            <person name="Ozouf-Costaz C."/>
            <person name="Penman D.J."/>
            <person name="Przybylski D."/>
            <person name="Rakotomanga M."/>
            <person name="Renn S.C.P."/>
            <person name="Ribeiro F.J."/>
            <person name="Ron M."/>
            <person name="Salzburger W."/>
            <person name="Sanchez-Pulido L."/>
            <person name="Santos M.E."/>
            <person name="Searle S."/>
            <person name="Sharpe T."/>
            <person name="Swofford R."/>
            <person name="Tan F.J."/>
            <person name="Williams L."/>
            <person name="Young S."/>
            <person name="Yin S."/>
            <person name="Okada N."/>
            <person name="Kocher T.D."/>
            <person name="Miska E.A."/>
            <person name="Lander E.S."/>
            <person name="Venkatesh B."/>
            <person name="Fernald R.D."/>
            <person name="Meyer A."/>
            <person name="Ponting C.P."/>
            <person name="Streelman J.T."/>
            <person name="Lindblad-Toh K."/>
            <person name="Seehausen O."/>
            <person name="Di Palma F."/>
        </authorList>
    </citation>
    <scope>NUCLEOTIDE SEQUENCE</scope>
</reference>
<evidence type="ECO:0000256" key="5">
    <source>
        <dbReference type="ARBA" id="ARBA00022729"/>
    </source>
</evidence>
<evidence type="ECO:0000256" key="9">
    <source>
        <dbReference type="SAM" id="Coils"/>
    </source>
</evidence>
<accession>A0A3P9B1M0</accession>
<keyword evidence="2" id="KW-0813">Transport</keyword>
<keyword evidence="8 11" id="KW-0472">Membrane</keyword>
<evidence type="ECO:0000256" key="2">
    <source>
        <dbReference type="ARBA" id="ARBA00022448"/>
    </source>
</evidence>
<keyword evidence="6 11" id="KW-1133">Transmembrane helix</keyword>
<keyword evidence="3" id="KW-0050">Antiport</keyword>
<evidence type="ECO:0000313" key="14">
    <source>
        <dbReference type="Proteomes" id="UP000265160"/>
    </source>
</evidence>
<keyword evidence="4 11" id="KW-0812">Transmembrane</keyword>
<evidence type="ECO:0000256" key="8">
    <source>
        <dbReference type="ARBA" id="ARBA00023136"/>
    </source>
</evidence>
<evidence type="ECO:0000256" key="7">
    <source>
        <dbReference type="ARBA" id="ARBA00023065"/>
    </source>
</evidence>
<dbReference type="Gene3D" id="1.20.1530.20">
    <property type="match status" value="1"/>
</dbReference>
<feature type="transmembrane region" description="Helical" evidence="11">
    <location>
        <begin position="390"/>
        <end position="413"/>
    </location>
</feature>
<name>A0A3P9B1M0_9CICH</name>
<dbReference type="Pfam" id="PF00999">
    <property type="entry name" value="Na_H_Exchanger"/>
    <property type="match status" value="2"/>
</dbReference>
<feature type="transmembrane region" description="Helical" evidence="11">
    <location>
        <begin position="526"/>
        <end position="543"/>
    </location>
</feature>
<evidence type="ECO:0000256" key="11">
    <source>
        <dbReference type="SAM" id="Phobius"/>
    </source>
</evidence>
<reference evidence="13" key="3">
    <citation type="submission" date="2025-09" db="UniProtKB">
        <authorList>
            <consortium name="Ensembl"/>
        </authorList>
    </citation>
    <scope>IDENTIFICATION</scope>
</reference>
<evidence type="ECO:0000256" key="3">
    <source>
        <dbReference type="ARBA" id="ARBA00022449"/>
    </source>
</evidence>
<feature type="compositionally biased region" description="Low complexity" evidence="10">
    <location>
        <begin position="39"/>
        <end position="54"/>
    </location>
</feature>
<evidence type="ECO:0000313" key="13">
    <source>
        <dbReference type="Ensembl" id="ENSMZEP00005003796.1"/>
    </source>
</evidence>
<dbReference type="GO" id="GO:0016020">
    <property type="term" value="C:membrane"/>
    <property type="evidence" value="ECO:0007669"/>
    <property type="project" value="UniProtKB-SubCell"/>
</dbReference>
<evidence type="ECO:0000256" key="10">
    <source>
        <dbReference type="SAM" id="MobiDB-lite"/>
    </source>
</evidence>